<name>A0ACD3AWF5_9AGAR</name>
<organism evidence="1 2">
    <name type="scientific">Pluteus cervinus</name>
    <dbReference type="NCBI Taxonomy" id="181527"/>
    <lineage>
        <taxon>Eukaryota</taxon>
        <taxon>Fungi</taxon>
        <taxon>Dikarya</taxon>
        <taxon>Basidiomycota</taxon>
        <taxon>Agaricomycotina</taxon>
        <taxon>Agaricomycetes</taxon>
        <taxon>Agaricomycetidae</taxon>
        <taxon>Agaricales</taxon>
        <taxon>Pluteineae</taxon>
        <taxon>Pluteaceae</taxon>
        <taxon>Pluteus</taxon>
    </lineage>
</organism>
<evidence type="ECO:0000313" key="1">
    <source>
        <dbReference type="EMBL" id="TFK70135.1"/>
    </source>
</evidence>
<protein>
    <submittedName>
        <fullName evidence="1">Uncharacterized protein</fullName>
    </submittedName>
</protein>
<gene>
    <name evidence="1" type="ORF">BDN72DRAFT_896716</name>
</gene>
<evidence type="ECO:0000313" key="2">
    <source>
        <dbReference type="Proteomes" id="UP000308600"/>
    </source>
</evidence>
<dbReference type="Proteomes" id="UP000308600">
    <property type="component" value="Unassembled WGS sequence"/>
</dbReference>
<keyword evidence="2" id="KW-1185">Reference proteome</keyword>
<sequence>MSALPFDILPIIASSLPHNPTSLKAACLVSHQWKLAFQPALFFGVHINNEVASNKFLAVIQTHPPFASLVRSLELQFTGGPINTIFMKLPLLQSLTISHRRALPPKLCTALRLTLGSKHITSLTLQDVKSFPLQILSEIVGLKHFSSIGSSYCGRERALAKPIDYYLLIQQHTTGSQLRSLSLSSMGPDKHELLQYLIHPKCVIDLRDVKHLTFHSDPQLDHTMFCSLVSMIPSTLEHLTYRAPKQPTVGVNGMGLQLLNDFRLSRFTHLQSFELYTYLNTTHDFTEIDLSPWSTAFIANLSTPSRLESLEIRCSWNYITSKYAPTAPASARRLGFTSVPDAARQRWDDLDSFLSSKAFPMLKVVSFYVASIDIDSPKDVMAIKLPRLEKEGKLRVVMLSEGV</sequence>
<dbReference type="EMBL" id="ML208318">
    <property type="protein sequence ID" value="TFK70135.1"/>
    <property type="molecule type" value="Genomic_DNA"/>
</dbReference>
<accession>A0ACD3AWF5</accession>
<proteinExistence type="predicted"/>
<reference evidence="1 2" key="1">
    <citation type="journal article" date="2019" name="Nat. Ecol. Evol.">
        <title>Megaphylogeny resolves global patterns of mushroom evolution.</title>
        <authorList>
            <person name="Varga T."/>
            <person name="Krizsan K."/>
            <person name="Foldi C."/>
            <person name="Dima B."/>
            <person name="Sanchez-Garcia M."/>
            <person name="Sanchez-Ramirez S."/>
            <person name="Szollosi G.J."/>
            <person name="Szarkandi J.G."/>
            <person name="Papp V."/>
            <person name="Albert L."/>
            <person name="Andreopoulos W."/>
            <person name="Angelini C."/>
            <person name="Antonin V."/>
            <person name="Barry K.W."/>
            <person name="Bougher N.L."/>
            <person name="Buchanan P."/>
            <person name="Buyck B."/>
            <person name="Bense V."/>
            <person name="Catcheside P."/>
            <person name="Chovatia M."/>
            <person name="Cooper J."/>
            <person name="Damon W."/>
            <person name="Desjardin D."/>
            <person name="Finy P."/>
            <person name="Geml J."/>
            <person name="Haridas S."/>
            <person name="Hughes K."/>
            <person name="Justo A."/>
            <person name="Karasinski D."/>
            <person name="Kautmanova I."/>
            <person name="Kiss B."/>
            <person name="Kocsube S."/>
            <person name="Kotiranta H."/>
            <person name="LaButti K.M."/>
            <person name="Lechner B.E."/>
            <person name="Liimatainen K."/>
            <person name="Lipzen A."/>
            <person name="Lukacs Z."/>
            <person name="Mihaltcheva S."/>
            <person name="Morgado L.N."/>
            <person name="Niskanen T."/>
            <person name="Noordeloos M.E."/>
            <person name="Ohm R.A."/>
            <person name="Ortiz-Santana B."/>
            <person name="Ovrebo C."/>
            <person name="Racz N."/>
            <person name="Riley R."/>
            <person name="Savchenko A."/>
            <person name="Shiryaev A."/>
            <person name="Soop K."/>
            <person name="Spirin V."/>
            <person name="Szebenyi C."/>
            <person name="Tomsovsky M."/>
            <person name="Tulloss R.E."/>
            <person name="Uehling J."/>
            <person name="Grigoriev I.V."/>
            <person name="Vagvolgyi C."/>
            <person name="Papp T."/>
            <person name="Martin F.M."/>
            <person name="Miettinen O."/>
            <person name="Hibbett D.S."/>
            <person name="Nagy L.G."/>
        </authorList>
    </citation>
    <scope>NUCLEOTIDE SEQUENCE [LARGE SCALE GENOMIC DNA]</scope>
    <source>
        <strain evidence="1 2">NL-1719</strain>
    </source>
</reference>